<organism evidence="2 3">
    <name type="scientific">Pomacea canaliculata</name>
    <name type="common">Golden apple snail</name>
    <dbReference type="NCBI Taxonomy" id="400727"/>
    <lineage>
        <taxon>Eukaryota</taxon>
        <taxon>Metazoa</taxon>
        <taxon>Spiralia</taxon>
        <taxon>Lophotrochozoa</taxon>
        <taxon>Mollusca</taxon>
        <taxon>Gastropoda</taxon>
        <taxon>Caenogastropoda</taxon>
        <taxon>Architaenioglossa</taxon>
        <taxon>Ampullarioidea</taxon>
        <taxon>Ampullariidae</taxon>
        <taxon>Pomacea</taxon>
    </lineage>
</organism>
<feature type="compositionally biased region" description="Basic and acidic residues" evidence="1">
    <location>
        <begin position="1"/>
        <end position="30"/>
    </location>
</feature>
<protein>
    <submittedName>
        <fullName evidence="2">Uncharacterized protein</fullName>
    </submittedName>
</protein>
<proteinExistence type="predicted"/>
<feature type="compositionally biased region" description="Low complexity" evidence="1">
    <location>
        <begin position="73"/>
        <end position="82"/>
    </location>
</feature>
<feature type="compositionally biased region" description="Basic residues" evidence="1">
    <location>
        <begin position="143"/>
        <end position="169"/>
    </location>
</feature>
<evidence type="ECO:0000313" key="3">
    <source>
        <dbReference type="Proteomes" id="UP000245119"/>
    </source>
</evidence>
<evidence type="ECO:0000256" key="1">
    <source>
        <dbReference type="SAM" id="MobiDB-lite"/>
    </source>
</evidence>
<gene>
    <name evidence="2" type="ORF">C0Q70_18574</name>
</gene>
<name>A0A2T7NGW7_POMCA</name>
<accession>A0A2T7NGW7</accession>
<comment type="caution">
    <text evidence="2">The sequence shown here is derived from an EMBL/GenBank/DDBJ whole genome shotgun (WGS) entry which is preliminary data.</text>
</comment>
<sequence length="227" mass="25650">MWQHDELKQPHTELKQDPQTGEKPENRQHELAVVMTQVTPPLGRRPNVSKSQQLAAAVHPRRGPANPHPGPRTPSLRPSKPSLRPPHSRRGGRRVRFGVPPALEIQKTQIAMTTATARRQRRGSKPPQESKQELEASPAPCPRGRKLPRPAFKCRKRSQPPPPARRRQRPTISTLVGYPVRKCQGYRLLANKNENAVDLYPSPEGEEKSQMRFAVADVWEKGPKDVH</sequence>
<keyword evidence="3" id="KW-1185">Reference proteome</keyword>
<feature type="compositionally biased region" description="Low complexity" evidence="1">
    <location>
        <begin position="108"/>
        <end position="117"/>
    </location>
</feature>
<reference evidence="2 3" key="1">
    <citation type="submission" date="2018-04" db="EMBL/GenBank/DDBJ databases">
        <title>The genome of golden apple snail Pomacea canaliculata provides insight into stress tolerance and invasive adaptation.</title>
        <authorList>
            <person name="Liu C."/>
            <person name="Liu B."/>
            <person name="Ren Y."/>
            <person name="Zhang Y."/>
            <person name="Wang H."/>
            <person name="Li S."/>
            <person name="Jiang F."/>
            <person name="Yin L."/>
            <person name="Zhang G."/>
            <person name="Qian W."/>
            <person name="Fan W."/>
        </authorList>
    </citation>
    <scope>NUCLEOTIDE SEQUENCE [LARGE SCALE GENOMIC DNA]</scope>
    <source>
        <strain evidence="2">SZHN2017</strain>
        <tissue evidence="2">Muscle</tissue>
    </source>
</reference>
<dbReference type="Proteomes" id="UP000245119">
    <property type="component" value="Linkage Group LG12"/>
</dbReference>
<dbReference type="EMBL" id="PZQS01000012">
    <property type="protein sequence ID" value="PVD20419.1"/>
    <property type="molecule type" value="Genomic_DNA"/>
</dbReference>
<feature type="compositionally biased region" description="Basic residues" evidence="1">
    <location>
        <begin position="86"/>
        <end position="96"/>
    </location>
</feature>
<evidence type="ECO:0000313" key="2">
    <source>
        <dbReference type="EMBL" id="PVD20419.1"/>
    </source>
</evidence>
<dbReference type="AlphaFoldDB" id="A0A2T7NGW7"/>
<feature type="region of interest" description="Disordered" evidence="1">
    <location>
        <begin position="1"/>
        <end position="176"/>
    </location>
</feature>